<reference evidence="1" key="1">
    <citation type="submission" date="2020-07" db="EMBL/GenBank/DDBJ databases">
        <title>Multicomponent nature underlies the extraordinary mechanical properties of spider dragline silk.</title>
        <authorList>
            <person name="Kono N."/>
            <person name="Nakamura H."/>
            <person name="Mori M."/>
            <person name="Yoshida Y."/>
            <person name="Ohtoshi R."/>
            <person name="Malay A.D."/>
            <person name="Moran D.A.P."/>
            <person name="Tomita M."/>
            <person name="Numata K."/>
            <person name="Arakawa K."/>
        </authorList>
    </citation>
    <scope>NUCLEOTIDE SEQUENCE</scope>
</reference>
<protein>
    <submittedName>
        <fullName evidence="1">Uncharacterized protein</fullName>
    </submittedName>
</protein>
<comment type="caution">
    <text evidence="1">The sequence shown here is derived from an EMBL/GenBank/DDBJ whole genome shotgun (WGS) entry which is preliminary data.</text>
</comment>
<accession>A0A8X6KAJ0</accession>
<proteinExistence type="predicted"/>
<sequence length="140" mass="16021">MVAALFHSSVFSSKCVLSVDFLKKSLMFSVRVCVREKQKMSEIQLEWNLGEKSGPLGLLLLGDEPSLVAPRCREVLLRNPRKHGNGFRNPHTKRVGGFRTIGWFLIEKCRERIGSDYRNRAFPEGKVLGLMMREIETRSL</sequence>
<keyword evidence="2" id="KW-1185">Reference proteome</keyword>
<evidence type="ECO:0000313" key="1">
    <source>
        <dbReference type="EMBL" id="GFQ66078.1"/>
    </source>
</evidence>
<dbReference type="Proteomes" id="UP000887116">
    <property type="component" value="Unassembled WGS sequence"/>
</dbReference>
<dbReference type="AlphaFoldDB" id="A0A8X6KAJ0"/>
<gene>
    <name evidence="1" type="ORF">TNCT_374881</name>
</gene>
<dbReference type="EMBL" id="BMAO01020260">
    <property type="protein sequence ID" value="GFQ66078.1"/>
    <property type="molecule type" value="Genomic_DNA"/>
</dbReference>
<organism evidence="1 2">
    <name type="scientific">Trichonephila clavata</name>
    <name type="common">Joro spider</name>
    <name type="synonym">Nephila clavata</name>
    <dbReference type="NCBI Taxonomy" id="2740835"/>
    <lineage>
        <taxon>Eukaryota</taxon>
        <taxon>Metazoa</taxon>
        <taxon>Ecdysozoa</taxon>
        <taxon>Arthropoda</taxon>
        <taxon>Chelicerata</taxon>
        <taxon>Arachnida</taxon>
        <taxon>Araneae</taxon>
        <taxon>Araneomorphae</taxon>
        <taxon>Entelegynae</taxon>
        <taxon>Araneoidea</taxon>
        <taxon>Nephilidae</taxon>
        <taxon>Trichonephila</taxon>
    </lineage>
</organism>
<evidence type="ECO:0000313" key="2">
    <source>
        <dbReference type="Proteomes" id="UP000887116"/>
    </source>
</evidence>
<name>A0A8X6KAJ0_TRICU</name>